<evidence type="ECO:0000313" key="10">
    <source>
        <dbReference type="EMBL" id="MEN2989596.1"/>
    </source>
</evidence>
<comment type="subcellular location">
    <subcellularLocation>
        <location evidence="1">Cell membrane</location>
        <topology evidence="1">Multi-pass membrane protein</topology>
    </subcellularLocation>
</comment>
<keyword evidence="2" id="KW-0813">Transport</keyword>
<evidence type="ECO:0000256" key="4">
    <source>
        <dbReference type="ARBA" id="ARBA00022692"/>
    </source>
</evidence>
<keyword evidence="11" id="KW-1185">Reference proteome</keyword>
<dbReference type="PANTHER" id="PTHR11795">
    <property type="entry name" value="BRANCHED-CHAIN AMINO ACID TRANSPORT SYSTEM PERMEASE PROTEIN LIVH"/>
    <property type="match status" value="1"/>
</dbReference>
<dbReference type="PANTHER" id="PTHR11795:SF451">
    <property type="entry name" value="ABC TRANSPORTER PERMEASE PROTEIN"/>
    <property type="match status" value="1"/>
</dbReference>
<evidence type="ECO:0000256" key="2">
    <source>
        <dbReference type="ARBA" id="ARBA00022448"/>
    </source>
</evidence>
<keyword evidence="7 9" id="KW-0472">Membrane</keyword>
<comment type="similarity">
    <text evidence="8">Belongs to the binding-protein-dependent transport system permease family. LivHM subfamily.</text>
</comment>
<evidence type="ECO:0000256" key="1">
    <source>
        <dbReference type="ARBA" id="ARBA00004651"/>
    </source>
</evidence>
<evidence type="ECO:0000256" key="3">
    <source>
        <dbReference type="ARBA" id="ARBA00022475"/>
    </source>
</evidence>
<reference evidence="10 11" key="1">
    <citation type="submission" date="2024-03" db="EMBL/GenBank/DDBJ databases">
        <title>High-quality draft genome sequencing of Tistrella sp. BH-R2-4.</title>
        <authorList>
            <person name="Dong C."/>
        </authorList>
    </citation>
    <scope>NUCLEOTIDE SEQUENCE [LARGE SCALE GENOMIC DNA]</scope>
    <source>
        <strain evidence="10 11">BH-R2-4</strain>
    </source>
</reference>
<evidence type="ECO:0000313" key="11">
    <source>
        <dbReference type="Proteomes" id="UP001413721"/>
    </source>
</evidence>
<keyword evidence="6 9" id="KW-1133">Transmembrane helix</keyword>
<dbReference type="CDD" id="cd06582">
    <property type="entry name" value="TM_PBP1_LivH_like"/>
    <property type="match status" value="1"/>
</dbReference>
<feature type="transmembrane region" description="Helical" evidence="9">
    <location>
        <begin position="262"/>
        <end position="281"/>
    </location>
</feature>
<sequence>MDLFLQQTLAGISNGAIYAALALALVMIFNTTGHINFAQGEMALLGTYVAWTLLAIGLPYWAVFPITMVAAFVFGVAVDRLVIRRFRNAPHLALVVVFVGLLLAFNASAGWIWGYTIKEFPSPVGGMSTGSALIGAHDLFVILVSFALLGVLFVFFRFTLLGLAMRAAARNPASARLIGIRVDRMLALGWGLAGILGTVAGLLIAPVTYLEPGMMMSVLLYAFAAAMLGGLNSPAGAVAGGLIFGVLENLAGTYVIGNDLKLSFALAVVVTVLVIRPNGLFGRPGVKRV</sequence>
<keyword evidence="5" id="KW-0029">Amino-acid transport</keyword>
<dbReference type="Proteomes" id="UP001413721">
    <property type="component" value="Unassembled WGS sequence"/>
</dbReference>
<dbReference type="EMBL" id="JBBKTW010000005">
    <property type="protein sequence ID" value="MEN2989596.1"/>
    <property type="molecule type" value="Genomic_DNA"/>
</dbReference>
<proteinExistence type="inferred from homology"/>
<gene>
    <name evidence="10" type="ORF">WG926_14870</name>
</gene>
<keyword evidence="4 9" id="KW-0812">Transmembrane</keyword>
<feature type="transmembrane region" description="Helical" evidence="9">
    <location>
        <begin position="42"/>
        <end position="60"/>
    </location>
</feature>
<feature type="transmembrane region" description="Helical" evidence="9">
    <location>
        <begin position="185"/>
        <end position="207"/>
    </location>
</feature>
<comment type="caution">
    <text evidence="10">The sequence shown here is derived from an EMBL/GenBank/DDBJ whole genome shotgun (WGS) entry which is preliminary data.</text>
</comment>
<organism evidence="10 11">
    <name type="scientific">Tistrella arctica</name>
    <dbReference type="NCBI Taxonomy" id="3133430"/>
    <lineage>
        <taxon>Bacteria</taxon>
        <taxon>Pseudomonadati</taxon>
        <taxon>Pseudomonadota</taxon>
        <taxon>Alphaproteobacteria</taxon>
        <taxon>Geminicoccales</taxon>
        <taxon>Geminicoccaceae</taxon>
        <taxon>Tistrella</taxon>
    </lineage>
</organism>
<evidence type="ECO:0000256" key="8">
    <source>
        <dbReference type="ARBA" id="ARBA00037998"/>
    </source>
</evidence>
<feature type="transmembrane region" description="Helical" evidence="9">
    <location>
        <begin position="12"/>
        <end position="30"/>
    </location>
</feature>
<dbReference type="RefSeq" id="WP_345937645.1">
    <property type="nucleotide sequence ID" value="NZ_JBBKTW010000005.1"/>
</dbReference>
<dbReference type="Pfam" id="PF02653">
    <property type="entry name" value="BPD_transp_2"/>
    <property type="match status" value="1"/>
</dbReference>
<protein>
    <submittedName>
        <fullName evidence="10">Branched-chain amino acid ABC transporter permease</fullName>
    </submittedName>
</protein>
<feature type="transmembrane region" description="Helical" evidence="9">
    <location>
        <begin position="139"/>
        <end position="164"/>
    </location>
</feature>
<evidence type="ECO:0000256" key="5">
    <source>
        <dbReference type="ARBA" id="ARBA00022970"/>
    </source>
</evidence>
<name>A0ABU9YLC1_9PROT</name>
<keyword evidence="3" id="KW-1003">Cell membrane</keyword>
<accession>A0ABU9YLC1</accession>
<dbReference type="InterPro" id="IPR052157">
    <property type="entry name" value="BCAA_transport_permease"/>
</dbReference>
<evidence type="ECO:0000256" key="6">
    <source>
        <dbReference type="ARBA" id="ARBA00022989"/>
    </source>
</evidence>
<evidence type="ECO:0000256" key="9">
    <source>
        <dbReference type="SAM" id="Phobius"/>
    </source>
</evidence>
<dbReference type="InterPro" id="IPR001851">
    <property type="entry name" value="ABC_transp_permease"/>
</dbReference>
<feature type="transmembrane region" description="Helical" evidence="9">
    <location>
        <begin position="92"/>
        <end position="113"/>
    </location>
</feature>
<evidence type="ECO:0000256" key="7">
    <source>
        <dbReference type="ARBA" id="ARBA00023136"/>
    </source>
</evidence>